<reference evidence="3" key="1">
    <citation type="submission" date="2016-06" db="UniProtKB">
        <authorList>
            <consortium name="WormBaseParasite"/>
        </authorList>
    </citation>
    <scope>IDENTIFICATION</scope>
</reference>
<proteinExistence type="predicted"/>
<dbReference type="Proteomes" id="UP000270296">
    <property type="component" value="Unassembled WGS sequence"/>
</dbReference>
<dbReference type="EMBL" id="UZAM01011906">
    <property type="protein sequence ID" value="VDP18921.1"/>
    <property type="molecule type" value="Genomic_DNA"/>
</dbReference>
<name>A0A183IYN5_9BILA</name>
<dbReference type="WBParaSite" id="SBAD_0000904601-mRNA-1">
    <property type="protein sequence ID" value="SBAD_0000904601-mRNA-1"/>
    <property type="gene ID" value="SBAD_0000904601"/>
</dbReference>
<reference evidence="1 2" key="2">
    <citation type="submission" date="2018-11" db="EMBL/GenBank/DDBJ databases">
        <authorList>
            <consortium name="Pathogen Informatics"/>
        </authorList>
    </citation>
    <scope>NUCLEOTIDE SEQUENCE [LARGE SCALE GENOMIC DNA]</scope>
</reference>
<organism evidence="3">
    <name type="scientific">Soboliphyme baturini</name>
    <dbReference type="NCBI Taxonomy" id="241478"/>
    <lineage>
        <taxon>Eukaryota</taxon>
        <taxon>Metazoa</taxon>
        <taxon>Ecdysozoa</taxon>
        <taxon>Nematoda</taxon>
        <taxon>Enoplea</taxon>
        <taxon>Dorylaimia</taxon>
        <taxon>Dioctophymatida</taxon>
        <taxon>Dioctophymatoidea</taxon>
        <taxon>Soboliphymatidae</taxon>
        <taxon>Soboliphyme</taxon>
    </lineage>
</organism>
<evidence type="ECO:0000313" key="3">
    <source>
        <dbReference type="WBParaSite" id="SBAD_0000904601-mRNA-1"/>
    </source>
</evidence>
<dbReference type="AlphaFoldDB" id="A0A183IYN5"/>
<evidence type="ECO:0000313" key="2">
    <source>
        <dbReference type="Proteomes" id="UP000270296"/>
    </source>
</evidence>
<sequence>MTKRAACDCFFVRLSNDPQWLEAWKATGKEIRALFAKCSWEKSFVWPNSKSLMKQYSVKWFESWLVDDSSHAWNTTTVLFIENFL</sequence>
<gene>
    <name evidence="1" type="ORF">SBAD_LOCUS8733</name>
</gene>
<protein>
    <submittedName>
        <fullName evidence="3">ACAS_N domain-containing protein</fullName>
    </submittedName>
</protein>
<evidence type="ECO:0000313" key="1">
    <source>
        <dbReference type="EMBL" id="VDP18921.1"/>
    </source>
</evidence>
<accession>A0A183IYN5</accession>
<keyword evidence="2" id="KW-1185">Reference proteome</keyword>